<feature type="compositionally biased region" description="Basic residues" evidence="1">
    <location>
        <begin position="536"/>
        <end position="556"/>
    </location>
</feature>
<name>A0A5C6G3I2_METRR</name>
<feature type="compositionally biased region" description="Basic and acidic residues" evidence="1">
    <location>
        <begin position="651"/>
        <end position="690"/>
    </location>
</feature>
<evidence type="ECO:0000313" key="3">
    <source>
        <dbReference type="EMBL" id="TWU71839.1"/>
    </source>
</evidence>
<feature type="compositionally biased region" description="Basic residues" evidence="1">
    <location>
        <begin position="438"/>
        <end position="448"/>
    </location>
</feature>
<feature type="region of interest" description="Disordered" evidence="1">
    <location>
        <begin position="466"/>
        <end position="493"/>
    </location>
</feature>
<evidence type="ECO:0000313" key="4">
    <source>
        <dbReference type="Proteomes" id="UP000317257"/>
    </source>
</evidence>
<dbReference type="EMBL" id="SBHS01000036">
    <property type="protein sequence ID" value="TWU71839.1"/>
    <property type="molecule type" value="Genomic_DNA"/>
</dbReference>
<feature type="region of interest" description="Disordered" evidence="1">
    <location>
        <begin position="514"/>
        <end position="983"/>
    </location>
</feature>
<feature type="compositionally biased region" description="Basic and acidic residues" evidence="1">
    <location>
        <begin position="163"/>
        <end position="181"/>
    </location>
</feature>
<evidence type="ECO:0000256" key="1">
    <source>
        <dbReference type="SAM" id="MobiDB-lite"/>
    </source>
</evidence>
<protein>
    <recommendedName>
        <fullName evidence="2">DUF3824 domain-containing protein</fullName>
    </recommendedName>
</protein>
<feature type="region of interest" description="Disordered" evidence="1">
    <location>
        <begin position="1016"/>
        <end position="1041"/>
    </location>
</feature>
<proteinExistence type="predicted"/>
<accession>A0A5C6G3I2</accession>
<dbReference type="PANTHER" id="PTHR35487">
    <property type="entry name" value="DUF3824 DOMAIN-CONTAINING PROTEIN"/>
    <property type="match status" value="1"/>
</dbReference>
<feature type="compositionally biased region" description="Basic and acidic residues" evidence="1">
    <location>
        <begin position="590"/>
        <end position="603"/>
    </location>
</feature>
<feature type="compositionally biased region" description="Polar residues" evidence="1">
    <location>
        <begin position="946"/>
        <end position="958"/>
    </location>
</feature>
<feature type="compositionally biased region" description="Basic residues" evidence="1">
    <location>
        <begin position="467"/>
        <end position="492"/>
    </location>
</feature>
<dbReference type="AlphaFoldDB" id="A0A5C6G3I2"/>
<feature type="compositionally biased region" description="Pro residues" evidence="1">
    <location>
        <begin position="777"/>
        <end position="793"/>
    </location>
</feature>
<sequence>MSRYYRDSDSDDDRYRRTTVTRYKVGPDRHGERFERTERIEVDDDRRSKFPARNSADLLDTHGDTRGQGPISPDRPRSAFEPPNADRSRTVYYERDVERDNINNNNNNNNNNNYGNIVNNRDRDQDRSRITVYESKETDRDWDGRSHRGYNQEELKVEKRVDERFDDNHGHDVERYRKETEYYVPQSPPPPPVVIRQQSSEPQKIIVQDGPPAPIIVPRQQNPGVVVLRDREEREIVRRDRDLYEDDYYHRYDRRDVGPYRGDYYRNDRERDYAMARYDRRRRDDDYYSDDDEFYYRRTVRRERSESPHHKRHLAEGALAGAGLSAILSSRRDEYGDLPENRGRKVLAGAALGALGTEVARRAHSAYEDRFGDGRESPDHHHLLKKGLGVAAVALAAAGAAKYFQANKVEKEEAHRGRSRTRGGYDSGDDYSRSVSRGSHHSKSRRRSVSTVAKAALGTAATAGIIKHFRDKSKSKSKSRHGSRSRSKSRLRRVAEIGGVAAAAGVANKLWNNHKEKKENARDLSASGDDEYYRRRDSKSRHRSLSGSRHRSRSRSMARSPYSQPGADPELGLVEYGNDPLYPESRGAVARRDVVSGAEDARRERRRRRRRDRSASTSGSDGEHERRRSRSRLRDMATAGAAAGAAAMGIKEFKDRKDRKDQVRRDRRSRERDDDRRRRDEDQRRDYLDHHRPHSPPTASGGAYYPPYPPTPSGLPMGGGANYTPFPDHNGGAPLHPEYEPYVPQDYTGYAPPPPPPAGPPPAPDPGFRNAEYTSGPPGPPGPPPPPAGPPPTGGNHRPDHVSDQVRSEASPVKDAANVDINTPYGPGSGGSRPPTASKSVSFIPLSPKSSMTMERHRREQAETSEGEDARRAYRPYLKDNDNDAHHGDEQHNDPTRRRLSDPTPSRPLVRRGRRSEVDSSGHEPGDDVEVLPDRFDSYGRPLDGRTTSQDGWTTRSGTFRREPQRPGGWDVSGAWQVSGTDGQAVDRLAKNVTGALEGQKSWMGVIGQVLGSGLLQGAEEPGSGSHVRGHGGQRHDDGCF</sequence>
<feature type="domain" description="DUF3824" evidence="2">
    <location>
        <begin position="486"/>
        <end position="537"/>
    </location>
</feature>
<feature type="region of interest" description="Disordered" evidence="1">
    <location>
        <begin position="410"/>
        <end position="452"/>
    </location>
</feature>
<feature type="domain" description="DUF3824" evidence="2">
    <location>
        <begin position="628"/>
        <end position="761"/>
    </location>
</feature>
<feature type="compositionally biased region" description="Low complexity" evidence="1">
    <location>
        <begin position="636"/>
        <end position="649"/>
    </location>
</feature>
<feature type="compositionally biased region" description="Basic and acidic residues" evidence="1">
    <location>
        <begin position="25"/>
        <end position="48"/>
    </location>
</feature>
<evidence type="ECO:0000259" key="2">
    <source>
        <dbReference type="Pfam" id="PF12868"/>
    </source>
</evidence>
<feature type="compositionally biased region" description="Basic and acidic residues" evidence="1">
    <location>
        <begin position="854"/>
        <end position="901"/>
    </location>
</feature>
<feature type="compositionally biased region" description="Basic and acidic residues" evidence="1">
    <location>
        <begin position="74"/>
        <end position="101"/>
    </location>
</feature>
<comment type="caution">
    <text evidence="3">The sequence shown here is derived from an EMBL/GenBank/DDBJ whole genome shotgun (WGS) entry which is preliminary data.</text>
</comment>
<feature type="region of interest" description="Disordered" evidence="1">
    <location>
        <begin position="163"/>
        <end position="192"/>
    </location>
</feature>
<feature type="compositionally biased region" description="Basic and acidic residues" evidence="1">
    <location>
        <begin position="797"/>
        <end position="807"/>
    </location>
</feature>
<reference evidence="4" key="1">
    <citation type="submission" date="2018-12" db="EMBL/GenBank/DDBJ databases">
        <title>The complete genome of Metarhizium rileyi, a key fungal pathogen of Lepidoptera.</title>
        <authorList>
            <person name="Binneck E."/>
            <person name="Lastra C.C.L."/>
            <person name="Sosa-Gomez D.R."/>
        </authorList>
    </citation>
    <scope>NUCLEOTIDE SEQUENCE [LARGE SCALE GENOMIC DNA]</scope>
    <source>
        <strain evidence="4">Cep018-CH2</strain>
    </source>
</reference>
<dbReference type="InterPro" id="IPR024436">
    <property type="entry name" value="DUF3824"/>
</dbReference>
<feature type="compositionally biased region" description="Low complexity" evidence="1">
    <location>
        <begin position="102"/>
        <end position="119"/>
    </location>
</feature>
<dbReference type="PANTHER" id="PTHR35487:SF1">
    <property type="entry name" value="DUF3824 DOMAIN-CONTAINING PROTEIN"/>
    <property type="match status" value="1"/>
</dbReference>
<gene>
    <name evidence="3" type="ORF">ED733_002501</name>
</gene>
<feature type="region of interest" description="Disordered" evidence="1">
    <location>
        <begin position="1"/>
        <end position="128"/>
    </location>
</feature>
<dbReference type="Pfam" id="PF12868">
    <property type="entry name" value="DUF3824"/>
    <property type="match status" value="2"/>
</dbReference>
<organism evidence="3 4">
    <name type="scientific">Metarhizium rileyi (strain RCEF 4871)</name>
    <name type="common">Nomuraea rileyi</name>
    <dbReference type="NCBI Taxonomy" id="1649241"/>
    <lineage>
        <taxon>Eukaryota</taxon>
        <taxon>Fungi</taxon>
        <taxon>Dikarya</taxon>
        <taxon>Ascomycota</taxon>
        <taxon>Pezizomycotina</taxon>
        <taxon>Sordariomycetes</taxon>
        <taxon>Hypocreomycetidae</taxon>
        <taxon>Hypocreales</taxon>
        <taxon>Clavicipitaceae</taxon>
        <taxon>Metarhizium</taxon>
    </lineage>
</organism>
<dbReference type="Proteomes" id="UP000317257">
    <property type="component" value="Unassembled WGS sequence"/>
</dbReference>
<feature type="compositionally biased region" description="Basic and acidic residues" evidence="1">
    <location>
        <begin position="915"/>
        <end position="938"/>
    </location>
</feature>
<feature type="compositionally biased region" description="Pro residues" evidence="1">
    <location>
        <begin position="751"/>
        <end position="765"/>
    </location>
</feature>
<feature type="compositionally biased region" description="Basic and acidic residues" evidence="1">
    <location>
        <begin position="1"/>
        <end position="16"/>
    </location>
</feature>